<name>A0A9J5YHM6_SOLCO</name>
<proteinExistence type="predicted"/>
<accession>A0A9J5YHM6</accession>
<evidence type="ECO:0000313" key="2">
    <source>
        <dbReference type="Proteomes" id="UP000824120"/>
    </source>
</evidence>
<evidence type="ECO:0000313" key="1">
    <source>
        <dbReference type="EMBL" id="KAG5598510.1"/>
    </source>
</evidence>
<reference evidence="1 2" key="1">
    <citation type="submission" date="2020-09" db="EMBL/GenBank/DDBJ databases">
        <title>De no assembly of potato wild relative species, Solanum commersonii.</title>
        <authorList>
            <person name="Cho K."/>
        </authorList>
    </citation>
    <scope>NUCLEOTIDE SEQUENCE [LARGE SCALE GENOMIC DNA]</scope>
    <source>
        <strain evidence="1">LZ3.2</strain>
        <tissue evidence="1">Leaf</tissue>
    </source>
</reference>
<comment type="caution">
    <text evidence="1">The sequence shown here is derived from an EMBL/GenBank/DDBJ whole genome shotgun (WGS) entry which is preliminary data.</text>
</comment>
<gene>
    <name evidence="1" type="ORF">H5410_029880</name>
</gene>
<dbReference type="Proteomes" id="UP000824120">
    <property type="component" value="Chromosome 6"/>
</dbReference>
<organism evidence="1 2">
    <name type="scientific">Solanum commersonii</name>
    <name type="common">Commerson's wild potato</name>
    <name type="synonym">Commerson's nightshade</name>
    <dbReference type="NCBI Taxonomy" id="4109"/>
    <lineage>
        <taxon>Eukaryota</taxon>
        <taxon>Viridiplantae</taxon>
        <taxon>Streptophyta</taxon>
        <taxon>Embryophyta</taxon>
        <taxon>Tracheophyta</taxon>
        <taxon>Spermatophyta</taxon>
        <taxon>Magnoliopsida</taxon>
        <taxon>eudicotyledons</taxon>
        <taxon>Gunneridae</taxon>
        <taxon>Pentapetalae</taxon>
        <taxon>asterids</taxon>
        <taxon>lamiids</taxon>
        <taxon>Solanales</taxon>
        <taxon>Solanaceae</taxon>
        <taxon>Solanoideae</taxon>
        <taxon>Solaneae</taxon>
        <taxon>Solanum</taxon>
    </lineage>
</organism>
<dbReference type="AlphaFoldDB" id="A0A9J5YHM6"/>
<protein>
    <submittedName>
        <fullName evidence="1">Uncharacterized protein</fullName>
    </submittedName>
</protein>
<dbReference type="EMBL" id="JACXVP010000006">
    <property type="protein sequence ID" value="KAG5598510.1"/>
    <property type="molecule type" value="Genomic_DNA"/>
</dbReference>
<sequence length="100" mass="11694">MFYTILKCNVKTIIDRNRRDFSVPISLHDCVHYLYIAFAPMKTEFQVGKSRPRLQPCFGENVHLGCFFITKKIKYFLNETFRQHVSHGMVVRGCEGSQFG</sequence>
<keyword evidence="2" id="KW-1185">Reference proteome</keyword>